<dbReference type="Proteomes" id="UP000051952">
    <property type="component" value="Unassembled WGS sequence"/>
</dbReference>
<dbReference type="AlphaFoldDB" id="A0A0S4IIS2"/>
<evidence type="ECO:0000256" key="2">
    <source>
        <dbReference type="SAM" id="Phobius"/>
    </source>
</evidence>
<feature type="region of interest" description="Disordered" evidence="1">
    <location>
        <begin position="446"/>
        <end position="474"/>
    </location>
</feature>
<feature type="compositionally biased region" description="Low complexity" evidence="1">
    <location>
        <begin position="515"/>
        <end position="524"/>
    </location>
</feature>
<dbReference type="VEuPathDB" id="TriTrypDB:BSAL_54685"/>
<feature type="compositionally biased region" description="Basic and acidic residues" evidence="1">
    <location>
        <begin position="493"/>
        <end position="505"/>
    </location>
</feature>
<reference evidence="5" key="1">
    <citation type="submission" date="2015-09" db="EMBL/GenBank/DDBJ databases">
        <authorList>
            <consortium name="Pathogen Informatics"/>
        </authorList>
    </citation>
    <scope>NUCLEOTIDE SEQUENCE [LARGE SCALE GENOMIC DNA]</scope>
    <source>
        <strain evidence="5">Lake Konstanz</strain>
    </source>
</reference>
<name>A0A0S4IIS2_BODSA</name>
<organism evidence="4 5">
    <name type="scientific">Bodo saltans</name>
    <name type="common">Flagellated protozoan</name>
    <dbReference type="NCBI Taxonomy" id="75058"/>
    <lineage>
        <taxon>Eukaryota</taxon>
        <taxon>Discoba</taxon>
        <taxon>Euglenozoa</taxon>
        <taxon>Kinetoplastea</taxon>
        <taxon>Metakinetoplastina</taxon>
        <taxon>Eubodonida</taxon>
        <taxon>Bodonidae</taxon>
        <taxon>Bodo</taxon>
    </lineage>
</organism>
<evidence type="ECO:0000313" key="4">
    <source>
        <dbReference type="EMBL" id="CUE72971.1"/>
    </source>
</evidence>
<protein>
    <submittedName>
        <fullName evidence="4">GPI-anchored surface protein, putative</fullName>
    </submittedName>
</protein>
<feature type="region of interest" description="Disordered" evidence="1">
    <location>
        <begin position="25"/>
        <end position="64"/>
    </location>
</feature>
<evidence type="ECO:0000313" key="5">
    <source>
        <dbReference type="Proteomes" id="UP000051952"/>
    </source>
</evidence>
<feature type="region of interest" description="Disordered" evidence="1">
    <location>
        <begin position="575"/>
        <end position="625"/>
    </location>
</feature>
<sequence>MASATIVLVVFVLIASAVTYSASARHTNNNHDDGEGSSRGSPTQPILRISSIPSSPSSSSSTSSASFVRCWGRHCSRKGRGAATVAEQQIPSSVEGRRRWRKGGVSAARHGHRVAATTVAPLAAEEEDLSAHWCDLWVSRGAAEASLLRQVNRTDAMFLVADATWVPEAPLPVEWQRRYNRHHPDDQQRQSTDENCLLSWSQLRHDAPITENDIQGGGEAADEKRHATTVPPQWWQARHNQQQQPTRNLGTGAPQQRNIAHSASSAQMEEHYVGSGWWTCYLPSLPPAVPLELFPRHLELQCGFGILPNSGGGGGGGLHMEITSSTFTHLPCLNNTSVMAPPPPAPLFSCEIVYGLTKHDPSLYFQEGGGEGHDPTLPLPPQSWGSSPLALQWAIGFLVIVAFSFFFSMAYLIASPSYHRKLVSYRLAKKFDELEDWVAKKEDALHHGAEGGSRQHEIASSEASSQGQSKGHRRMQRLAAHGLLDVLEKVDQDAERRNRTNEAHDSSSPLRGSKQQQAAFSSSAVMYQNPAKRTLGELLEDSRRETHQPPMRHNRNHAAAAQHSFESAPNFSAIGAVHSSSSSSSMSQQDRHYWDDHSSSNSGLRQRPPASNHHDHHHQRHHVSTVSPVVSAAQVDSFPIDGAWVD</sequence>
<feature type="compositionally biased region" description="Low complexity" evidence="1">
    <location>
        <begin position="49"/>
        <end position="64"/>
    </location>
</feature>
<feature type="compositionally biased region" description="Basic and acidic residues" evidence="1">
    <location>
        <begin position="589"/>
        <end position="598"/>
    </location>
</feature>
<feature type="region of interest" description="Disordered" evidence="1">
    <location>
        <begin position="236"/>
        <end position="257"/>
    </location>
</feature>
<feature type="region of interest" description="Disordered" evidence="1">
    <location>
        <begin position="493"/>
        <end position="528"/>
    </location>
</feature>
<proteinExistence type="predicted"/>
<keyword evidence="5" id="KW-1185">Reference proteome</keyword>
<keyword evidence="2" id="KW-1133">Transmembrane helix</keyword>
<keyword evidence="3" id="KW-0732">Signal</keyword>
<dbReference type="EMBL" id="CYKH01000141">
    <property type="protein sequence ID" value="CUE72971.1"/>
    <property type="molecule type" value="Genomic_DNA"/>
</dbReference>
<keyword evidence="2" id="KW-0812">Transmembrane</keyword>
<feature type="compositionally biased region" description="Basic residues" evidence="1">
    <location>
        <begin position="614"/>
        <end position="623"/>
    </location>
</feature>
<evidence type="ECO:0000256" key="1">
    <source>
        <dbReference type="SAM" id="MobiDB-lite"/>
    </source>
</evidence>
<feature type="signal peptide" evidence="3">
    <location>
        <begin position="1"/>
        <end position="24"/>
    </location>
</feature>
<gene>
    <name evidence="4" type="ORF">BSAL_54685</name>
</gene>
<evidence type="ECO:0000256" key="3">
    <source>
        <dbReference type="SAM" id="SignalP"/>
    </source>
</evidence>
<feature type="region of interest" description="Disordered" evidence="1">
    <location>
        <begin position="544"/>
        <end position="563"/>
    </location>
</feature>
<keyword evidence="2" id="KW-0472">Membrane</keyword>
<accession>A0A0S4IIS2</accession>
<feature type="transmembrane region" description="Helical" evidence="2">
    <location>
        <begin position="390"/>
        <end position="414"/>
    </location>
</feature>
<feature type="chain" id="PRO_5006621289" evidence="3">
    <location>
        <begin position="25"/>
        <end position="646"/>
    </location>
</feature>
<feature type="compositionally biased region" description="Polar residues" evidence="1">
    <location>
        <begin position="245"/>
        <end position="257"/>
    </location>
</feature>
<feature type="compositionally biased region" description="Basic and acidic residues" evidence="1">
    <location>
        <begin position="446"/>
        <end position="459"/>
    </location>
</feature>